<evidence type="ECO:0000313" key="3">
    <source>
        <dbReference type="Proteomes" id="UP000248806"/>
    </source>
</evidence>
<name>A0A326TWN3_THEHA</name>
<sequence>MDYLFYGKVAISKEEVQISIGHDDDEPVNVYLLERGKLTRLSGEEIQGTYRVKFPVSSSLRVLCIYARSNEIDEYIAASYAIDEYTLISLPDNEVISLTGAATILYEDGSIQMPGMNQDRDDTNPSAKANNNGVVH</sequence>
<feature type="compositionally biased region" description="Polar residues" evidence="1">
    <location>
        <begin position="124"/>
        <end position="136"/>
    </location>
</feature>
<protein>
    <submittedName>
        <fullName evidence="2">Uncharacterized protein</fullName>
    </submittedName>
</protein>
<reference evidence="2 3" key="1">
    <citation type="submission" date="2018-06" db="EMBL/GenBank/DDBJ databases">
        <title>Genomic Encyclopedia of Archaeal and Bacterial Type Strains, Phase II (KMG-II): from individual species to whole genera.</title>
        <authorList>
            <person name="Goeker M."/>
        </authorList>
    </citation>
    <scope>NUCLEOTIDE SEQUENCE [LARGE SCALE GENOMIC DNA]</scope>
    <source>
        <strain evidence="2 3">ATCC BAA-1881</strain>
    </source>
</reference>
<dbReference type="AlphaFoldDB" id="A0A326TWN3"/>
<feature type="region of interest" description="Disordered" evidence="1">
    <location>
        <begin position="113"/>
        <end position="136"/>
    </location>
</feature>
<evidence type="ECO:0000256" key="1">
    <source>
        <dbReference type="SAM" id="MobiDB-lite"/>
    </source>
</evidence>
<proteinExistence type="predicted"/>
<dbReference type="Proteomes" id="UP000248806">
    <property type="component" value="Unassembled WGS sequence"/>
</dbReference>
<accession>A0A326TWN3</accession>
<organism evidence="2 3">
    <name type="scientific">Thermosporothrix hazakensis</name>
    <dbReference type="NCBI Taxonomy" id="644383"/>
    <lineage>
        <taxon>Bacteria</taxon>
        <taxon>Bacillati</taxon>
        <taxon>Chloroflexota</taxon>
        <taxon>Ktedonobacteria</taxon>
        <taxon>Ktedonobacterales</taxon>
        <taxon>Thermosporotrichaceae</taxon>
        <taxon>Thermosporothrix</taxon>
    </lineage>
</organism>
<gene>
    <name evidence="2" type="ORF">EI42_05899</name>
</gene>
<evidence type="ECO:0000313" key="2">
    <source>
        <dbReference type="EMBL" id="PZW20753.1"/>
    </source>
</evidence>
<comment type="caution">
    <text evidence="2">The sequence shown here is derived from an EMBL/GenBank/DDBJ whole genome shotgun (WGS) entry which is preliminary data.</text>
</comment>
<dbReference type="EMBL" id="QKUF01000041">
    <property type="protein sequence ID" value="PZW20753.1"/>
    <property type="molecule type" value="Genomic_DNA"/>
</dbReference>
<keyword evidence="3" id="KW-1185">Reference proteome</keyword>
<dbReference type="RefSeq" id="WP_111326126.1">
    <property type="nucleotide sequence ID" value="NZ_BIFX01000002.1"/>
</dbReference>